<evidence type="ECO:0000256" key="3">
    <source>
        <dbReference type="ARBA" id="ARBA00012438"/>
    </source>
</evidence>
<dbReference type="Pfam" id="PF02518">
    <property type="entry name" value="HATPase_c"/>
    <property type="match status" value="1"/>
</dbReference>
<reference evidence="16 17" key="1">
    <citation type="journal article" date="2011" name="Stand. Genomic Sci.">
        <title>Complete genome sequence of the acetate-degrading sulfate reducer Desulfobacca acetoxidans type strain (ASRB2).</title>
        <authorList>
            <person name="Goker M."/>
            <person name="Teshima H."/>
            <person name="Lapidus A."/>
            <person name="Nolan M."/>
            <person name="Lucas S."/>
            <person name="Hammon N."/>
            <person name="Deshpande S."/>
            <person name="Cheng J.F."/>
            <person name="Tapia R."/>
            <person name="Han C."/>
            <person name="Goodwin L."/>
            <person name="Pitluck S."/>
            <person name="Huntemann M."/>
            <person name="Liolios K."/>
            <person name="Ivanova N."/>
            <person name="Pagani I."/>
            <person name="Mavromatis K."/>
            <person name="Ovchinikova G."/>
            <person name="Pati A."/>
            <person name="Chen A."/>
            <person name="Palaniappan K."/>
            <person name="Land M."/>
            <person name="Hauser L."/>
            <person name="Brambilla E.M."/>
            <person name="Rohde M."/>
            <person name="Spring S."/>
            <person name="Detter J.C."/>
            <person name="Woyke T."/>
            <person name="Bristow J."/>
            <person name="Eisen J.A."/>
            <person name="Markowitz V."/>
            <person name="Hugenholtz P."/>
            <person name="Kyrpides N.C."/>
            <person name="Klenk H.P."/>
        </authorList>
    </citation>
    <scope>NUCLEOTIDE SEQUENCE [LARGE SCALE GENOMIC DNA]</scope>
    <source>
        <strain evidence="17">ATCC 700848 / DSM 11109 / ASRB2</strain>
    </source>
</reference>
<dbReference type="CDD" id="cd00130">
    <property type="entry name" value="PAS"/>
    <property type="match status" value="1"/>
</dbReference>
<keyword evidence="5" id="KW-0808">Transferase</keyword>
<dbReference type="InterPro" id="IPR035965">
    <property type="entry name" value="PAS-like_dom_sf"/>
</dbReference>
<dbReference type="InterPro" id="IPR005467">
    <property type="entry name" value="His_kinase_dom"/>
</dbReference>
<reference evidence="17" key="2">
    <citation type="submission" date="2011-03" db="EMBL/GenBank/DDBJ databases">
        <title>The complete genome of Desulfobacca acetoxidans DSM 11109.</title>
        <authorList>
            <consortium name="US DOE Joint Genome Institute (JGI-PGF)"/>
            <person name="Lucas S."/>
            <person name="Copeland A."/>
            <person name="Lapidus A."/>
            <person name="Bruce D."/>
            <person name="Goodwin L."/>
            <person name="Pitluck S."/>
            <person name="Peters L."/>
            <person name="Kyrpides N."/>
            <person name="Mavromatis K."/>
            <person name="Ivanova N."/>
            <person name="Ovchinnikova G."/>
            <person name="Teshima H."/>
            <person name="Detter J.C."/>
            <person name="Han C."/>
            <person name="Land M."/>
            <person name="Hauser L."/>
            <person name="Markowitz V."/>
            <person name="Cheng J.-F."/>
            <person name="Hugenholtz P."/>
            <person name="Woyke T."/>
            <person name="Wu D."/>
            <person name="Spring S."/>
            <person name="Schueler E."/>
            <person name="Brambilla E."/>
            <person name="Klenk H.-P."/>
            <person name="Eisen J.A."/>
        </authorList>
    </citation>
    <scope>NUCLEOTIDE SEQUENCE [LARGE SCALE GENOMIC DNA]</scope>
    <source>
        <strain evidence="17">ATCC 700848 / DSM 11109 / ASRB2</strain>
    </source>
</reference>
<dbReference type="NCBIfam" id="TIGR00229">
    <property type="entry name" value="sensory_box"/>
    <property type="match status" value="1"/>
</dbReference>
<dbReference type="STRING" id="880072.Desac_0717"/>
<dbReference type="SMART" id="SM00388">
    <property type="entry name" value="HisKA"/>
    <property type="match status" value="1"/>
</dbReference>
<dbReference type="InterPro" id="IPR036890">
    <property type="entry name" value="HATPase_C_sf"/>
</dbReference>
<feature type="domain" description="HAMP" evidence="15">
    <location>
        <begin position="330"/>
        <end position="382"/>
    </location>
</feature>
<keyword evidence="12" id="KW-0812">Transmembrane</keyword>
<keyword evidence="8" id="KW-0067">ATP-binding</keyword>
<dbReference type="eggNOG" id="COG5000">
    <property type="taxonomic scope" value="Bacteria"/>
</dbReference>
<keyword evidence="9" id="KW-0902">Two-component regulatory system</keyword>
<evidence type="ECO:0000259" key="15">
    <source>
        <dbReference type="PROSITE" id="PS50885"/>
    </source>
</evidence>
<comment type="subcellular location">
    <subcellularLocation>
        <location evidence="2">Membrane</location>
    </subcellularLocation>
</comment>
<evidence type="ECO:0000256" key="9">
    <source>
        <dbReference type="ARBA" id="ARBA00023012"/>
    </source>
</evidence>
<evidence type="ECO:0000256" key="8">
    <source>
        <dbReference type="ARBA" id="ARBA00022840"/>
    </source>
</evidence>
<dbReference type="SMART" id="SM00387">
    <property type="entry name" value="HATPase_c"/>
    <property type="match status" value="1"/>
</dbReference>
<dbReference type="PIRSF" id="PIRSF037532">
    <property type="entry name" value="STHK_NtrY"/>
    <property type="match status" value="1"/>
</dbReference>
<dbReference type="Gene3D" id="3.30.450.20">
    <property type="entry name" value="PAS domain"/>
    <property type="match status" value="1"/>
</dbReference>
<proteinExistence type="predicted"/>
<comment type="catalytic activity">
    <reaction evidence="1">
        <text>ATP + protein L-histidine = ADP + protein N-phospho-L-histidine.</text>
        <dbReference type="EC" id="2.7.13.3"/>
    </reaction>
</comment>
<accession>F2NGI4</accession>
<dbReference type="PANTHER" id="PTHR43065">
    <property type="entry name" value="SENSOR HISTIDINE KINASE"/>
    <property type="match status" value="1"/>
</dbReference>
<dbReference type="InterPro" id="IPR036097">
    <property type="entry name" value="HisK_dim/P_sf"/>
</dbReference>
<dbReference type="PROSITE" id="PS50112">
    <property type="entry name" value="PAS"/>
    <property type="match status" value="1"/>
</dbReference>
<dbReference type="InterPro" id="IPR013767">
    <property type="entry name" value="PAS_fold"/>
</dbReference>
<keyword evidence="10" id="KW-0175">Coiled coil</keyword>
<dbReference type="EC" id="2.7.13.3" evidence="3"/>
<gene>
    <name evidence="16" type="ordered locus">Desac_0717</name>
</gene>
<dbReference type="GO" id="GO:0000155">
    <property type="term" value="F:phosphorelay sensor kinase activity"/>
    <property type="evidence" value="ECO:0007669"/>
    <property type="project" value="InterPro"/>
</dbReference>
<dbReference type="PROSITE" id="PS50885">
    <property type="entry name" value="HAMP"/>
    <property type="match status" value="1"/>
</dbReference>
<dbReference type="SUPFAM" id="SSF158472">
    <property type="entry name" value="HAMP domain-like"/>
    <property type="match status" value="1"/>
</dbReference>
<dbReference type="InterPro" id="IPR003661">
    <property type="entry name" value="HisK_dim/P_dom"/>
</dbReference>
<dbReference type="InterPro" id="IPR000014">
    <property type="entry name" value="PAS"/>
</dbReference>
<dbReference type="KEGG" id="dao:Desac_0717"/>
<dbReference type="GO" id="GO:0016020">
    <property type="term" value="C:membrane"/>
    <property type="evidence" value="ECO:0007669"/>
    <property type="project" value="UniProtKB-SubCell"/>
</dbReference>
<dbReference type="SUPFAM" id="SSF55785">
    <property type="entry name" value="PYP-like sensor domain (PAS domain)"/>
    <property type="match status" value="1"/>
</dbReference>
<feature type="transmembrane region" description="Helical" evidence="12">
    <location>
        <begin position="58"/>
        <end position="79"/>
    </location>
</feature>
<dbReference type="HOGENOM" id="CLU_019564_1_0_7"/>
<dbReference type="Pfam" id="PF00672">
    <property type="entry name" value="HAMP"/>
    <property type="match status" value="1"/>
</dbReference>
<evidence type="ECO:0000313" key="17">
    <source>
        <dbReference type="Proteomes" id="UP000000483"/>
    </source>
</evidence>
<dbReference type="PROSITE" id="PS50109">
    <property type="entry name" value="HIS_KIN"/>
    <property type="match status" value="1"/>
</dbReference>
<dbReference type="EMBL" id="CP002629">
    <property type="protein sequence ID" value="AEB08597.1"/>
    <property type="molecule type" value="Genomic_DNA"/>
</dbReference>
<evidence type="ECO:0000256" key="5">
    <source>
        <dbReference type="ARBA" id="ARBA00022679"/>
    </source>
</evidence>
<dbReference type="PANTHER" id="PTHR43065:SF42">
    <property type="entry name" value="TWO-COMPONENT SENSOR PPRA"/>
    <property type="match status" value="1"/>
</dbReference>
<evidence type="ECO:0000256" key="7">
    <source>
        <dbReference type="ARBA" id="ARBA00022777"/>
    </source>
</evidence>
<keyword evidence="7 16" id="KW-0418">Kinase</keyword>
<evidence type="ECO:0000256" key="11">
    <source>
        <dbReference type="SAM" id="MobiDB-lite"/>
    </source>
</evidence>
<feature type="domain" description="Histidine kinase" evidence="13">
    <location>
        <begin position="532"/>
        <end position="744"/>
    </location>
</feature>
<feature type="transmembrane region" description="Helical" evidence="12">
    <location>
        <begin position="27"/>
        <end position="46"/>
    </location>
</feature>
<sequence>MLAPTPSRLPMNQEQQGEFKRRRREKIIIGIIILLVIAITLVEVYLVRHRGESITSSLLAFGLVNLNTILLLFLTFLIFRNLVKLVLERRQRIFGSKLRIRLVLTFVFLSLLPTLLMSFVAFEFISGGTEYQLSAQVERSLAKSLALSQSYLRGMERKVLVCGQLLTRIIQEQELLGQDGRELDDFLRQSRQQYQLDNLEVFTADGNRLTSEDTTPDGIPGTDVDLLAALLKLDHNQVHRQMETSGEVVRGIFPIPLVPDSLSPSAFLVVSQLIPGPILKQVADIHQGVTELRRLQYLLRPVRVSRYVALGAVSLLVLMSAVWLGMYMAREITTPIRQLAEGALKVADGDYNIHINLEGKDEIGFLVQSFNKMTQDLQQSRAQLDAANQQLSQKNEELEARRQYMEIILKNVGAGVISVDAEDRVTTMNHSAEPIFGVAAKDALGQSIHRLLPEGESAKLADIMSWARQTARTSIERPLQLNLASHVLTLMVKSTVLKDEEGSYVGMVLVFEDMTELYRAQRVAAWREVARRIAHEVKNPLTPIQLAAQRLWRRYADRLGDDAQVFQECTQMIIHQVEELKNLVNEFSRFARLPHLTLSHEDVNELIRETLVLYQASEPQVVFEFQPDPQLPFIPLDREQLKRVLVNLLENAIASVNRQGYILLQCRHLPATDRVRLEVGDNGKGIPDRDKERIFEPYFSTKITGAGLGLAIAKAVISEHRGRIWVEDNLPHGSRFIIELPVSHKEPEPGGLAKEPDPAPIIAGDIGTSE</sequence>
<evidence type="ECO:0000256" key="12">
    <source>
        <dbReference type="SAM" id="Phobius"/>
    </source>
</evidence>
<dbReference type="SMART" id="SM00304">
    <property type="entry name" value="HAMP"/>
    <property type="match status" value="1"/>
</dbReference>
<dbReference type="SUPFAM" id="SSF47384">
    <property type="entry name" value="Homodimeric domain of signal transducing histidine kinase"/>
    <property type="match status" value="1"/>
</dbReference>
<dbReference type="Proteomes" id="UP000000483">
    <property type="component" value="Chromosome"/>
</dbReference>
<dbReference type="SMART" id="SM00091">
    <property type="entry name" value="PAS"/>
    <property type="match status" value="1"/>
</dbReference>
<evidence type="ECO:0000256" key="2">
    <source>
        <dbReference type="ARBA" id="ARBA00004370"/>
    </source>
</evidence>
<dbReference type="InterPro" id="IPR017232">
    <property type="entry name" value="NtrY"/>
</dbReference>
<dbReference type="InterPro" id="IPR004358">
    <property type="entry name" value="Sig_transdc_His_kin-like_C"/>
</dbReference>
<dbReference type="SUPFAM" id="SSF55874">
    <property type="entry name" value="ATPase domain of HSP90 chaperone/DNA topoisomerase II/histidine kinase"/>
    <property type="match status" value="1"/>
</dbReference>
<evidence type="ECO:0000256" key="10">
    <source>
        <dbReference type="SAM" id="Coils"/>
    </source>
</evidence>
<dbReference type="PRINTS" id="PR00344">
    <property type="entry name" value="BCTRLSENSOR"/>
</dbReference>
<organism evidence="16 17">
    <name type="scientific">Desulfobacca acetoxidans (strain ATCC 700848 / DSM 11109 / ASRB2)</name>
    <dbReference type="NCBI Taxonomy" id="880072"/>
    <lineage>
        <taxon>Bacteria</taxon>
        <taxon>Pseudomonadati</taxon>
        <taxon>Thermodesulfobacteriota</taxon>
        <taxon>Desulfobaccia</taxon>
        <taxon>Desulfobaccales</taxon>
        <taxon>Desulfobaccaceae</taxon>
        <taxon>Desulfobacca</taxon>
    </lineage>
</organism>
<evidence type="ECO:0000313" key="16">
    <source>
        <dbReference type="EMBL" id="AEB08597.1"/>
    </source>
</evidence>
<evidence type="ECO:0000256" key="1">
    <source>
        <dbReference type="ARBA" id="ARBA00000085"/>
    </source>
</evidence>
<feature type="domain" description="PAS" evidence="14">
    <location>
        <begin position="401"/>
        <end position="454"/>
    </location>
</feature>
<dbReference type="GO" id="GO:0005524">
    <property type="term" value="F:ATP binding"/>
    <property type="evidence" value="ECO:0007669"/>
    <property type="project" value="UniProtKB-KW"/>
</dbReference>
<dbReference type="InterPro" id="IPR003660">
    <property type="entry name" value="HAMP_dom"/>
</dbReference>
<dbReference type="GO" id="GO:0006355">
    <property type="term" value="P:regulation of DNA-templated transcription"/>
    <property type="evidence" value="ECO:0007669"/>
    <property type="project" value="InterPro"/>
</dbReference>
<dbReference type="OrthoDB" id="9781147at2"/>
<protein>
    <recommendedName>
        <fullName evidence="3">histidine kinase</fullName>
        <ecNumber evidence="3">2.7.13.3</ecNumber>
    </recommendedName>
</protein>
<dbReference type="Gene3D" id="3.30.565.10">
    <property type="entry name" value="Histidine kinase-like ATPase, C-terminal domain"/>
    <property type="match status" value="1"/>
</dbReference>
<keyword evidence="12" id="KW-1133">Transmembrane helix</keyword>
<evidence type="ECO:0000259" key="14">
    <source>
        <dbReference type="PROSITE" id="PS50112"/>
    </source>
</evidence>
<dbReference type="Pfam" id="PF00989">
    <property type="entry name" value="PAS"/>
    <property type="match status" value="1"/>
</dbReference>
<name>F2NGI4_DESAR</name>
<keyword evidence="6" id="KW-0547">Nucleotide-binding</keyword>
<dbReference type="Gene3D" id="6.10.340.10">
    <property type="match status" value="1"/>
</dbReference>
<dbReference type="InterPro" id="IPR003594">
    <property type="entry name" value="HATPase_dom"/>
</dbReference>
<keyword evidence="12" id="KW-0472">Membrane</keyword>
<keyword evidence="4" id="KW-0597">Phosphoprotein</keyword>
<dbReference type="Gene3D" id="1.10.287.130">
    <property type="match status" value="1"/>
</dbReference>
<feature type="transmembrane region" description="Helical" evidence="12">
    <location>
        <begin position="100"/>
        <end position="122"/>
    </location>
</feature>
<evidence type="ECO:0000256" key="4">
    <source>
        <dbReference type="ARBA" id="ARBA00022553"/>
    </source>
</evidence>
<dbReference type="CDD" id="cd06225">
    <property type="entry name" value="HAMP"/>
    <property type="match status" value="1"/>
</dbReference>
<keyword evidence="17" id="KW-1185">Reference proteome</keyword>
<dbReference type="CDD" id="cd00082">
    <property type="entry name" value="HisKA"/>
    <property type="match status" value="1"/>
</dbReference>
<dbReference type="AlphaFoldDB" id="F2NGI4"/>
<feature type="region of interest" description="Disordered" evidence="11">
    <location>
        <begin position="747"/>
        <end position="770"/>
    </location>
</feature>
<evidence type="ECO:0000256" key="6">
    <source>
        <dbReference type="ARBA" id="ARBA00022741"/>
    </source>
</evidence>
<feature type="coiled-coil region" evidence="10">
    <location>
        <begin position="370"/>
        <end position="408"/>
    </location>
</feature>
<evidence type="ECO:0000259" key="13">
    <source>
        <dbReference type="PROSITE" id="PS50109"/>
    </source>
</evidence>
<dbReference type="Pfam" id="PF00512">
    <property type="entry name" value="HisKA"/>
    <property type="match status" value="1"/>
</dbReference>